<dbReference type="InterPro" id="IPR011050">
    <property type="entry name" value="Pectin_lyase_fold/virulence"/>
</dbReference>
<dbReference type="InterPro" id="IPR018082">
    <property type="entry name" value="AmbAllergen"/>
</dbReference>
<sequence>MSLRWVWVLLLLSSTCAGADEMRAQVAAAMNSRFPHTMRALGNVTDSLQLVASEGGVIADVCTRQIQSANEALIWVRNQLACTPLQELADFFRSAAKAVSSCNAFLAMRADTLPVSMVHTSEWALMTMKEMLTQLSLDAEAVEVLDRDVSETSGAPLVASSESSSTESKVVTPSDFNDEAIQGCATIHPTNCQFSVCGKGRRLPLCAFGYAAGVTGGLMGKSYVVTNNEDDHKKPSPGSLRYGVNQGGQANGGVWITFARSFEIRLTDLLWIKSGTTVDGRGFNVTITGRSMVLCGVSNVILHNFQISGVGESDTVHIFAGSSRVWVDHLTSKDAKLGLVSVLQGSTDVTISNSHLSNYNFNMLLGASDFDKQDADMRVSVYRNWFKDSMQRMPHCRWGRCHVLNNLYSNWGYYALGARVGGKIYSESNAFVARRRVEVTPWFNGIGANYDNSIFIKSSKDVFLNGTTFHQFLHPHTIGSHEQNVVYKNNKMYPAVIPPETLNKVLPNCVGAVFGYRLSQCST</sequence>
<feature type="domain" description="Pectate lyase" evidence="9">
    <location>
        <begin position="218"/>
        <end position="437"/>
    </location>
</feature>
<dbReference type="InterPro" id="IPR012334">
    <property type="entry name" value="Pectin_lyas_fold"/>
</dbReference>
<proteinExistence type="inferred from homology"/>
<dbReference type="EnsemblPlants" id="Pp3c23_19060V3.1">
    <property type="protein sequence ID" value="Pp3c23_19060V3.1"/>
    <property type="gene ID" value="Pp3c23_19060"/>
</dbReference>
<keyword evidence="6 8" id="KW-0106">Calcium</keyword>
<evidence type="ECO:0000256" key="6">
    <source>
        <dbReference type="ARBA" id="ARBA00022837"/>
    </source>
</evidence>
<dbReference type="InterPro" id="IPR045032">
    <property type="entry name" value="PEL"/>
</dbReference>
<dbReference type="RefSeq" id="XP_024363116.1">
    <property type="nucleotide sequence ID" value="XM_024507348.2"/>
</dbReference>
<dbReference type="EC" id="4.2.2.2" evidence="3 8"/>
<evidence type="ECO:0000259" key="9">
    <source>
        <dbReference type="SMART" id="SM00656"/>
    </source>
</evidence>
<feature type="chain" id="PRO_5044515071" description="Pectate lyase" evidence="8">
    <location>
        <begin position="19"/>
        <end position="523"/>
    </location>
</feature>
<evidence type="ECO:0000313" key="11">
    <source>
        <dbReference type="EnsemblPlants" id="Pp3c23_19060V3.1"/>
    </source>
</evidence>
<keyword evidence="7 8" id="KW-0456">Lyase</keyword>
<dbReference type="InterPro" id="IPR002022">
    <property type="entry name" value="Pec_lyase"/>
</dbReference>
<name>A0A2K1IK04_PHYPA</name>
<evidence type="ECO:0000256" key="3">
    <source>
        <dbReference type="ARBA" id="ARBA00012272"/>
    </source>
</evidence>
<evidence type="ECO:0000256" key="7">
    <source>
        <dbReference type="ARBA" id="ARBA00023239"/>
    </source>
</evidence>
<evidence type="ECO:0000256" key="4">
    <source>
        <dbReference type="ARBA" id="ARBA00022723"/>
    </source>
</evidence>
<dbReference type="Gramene" id="Pp3c23_19060V3.1">
    <property type="protein sequence ID" value="Pp3c23_19060V3.1"/>
    <property type="gene ID" value="Pp3c23_19060"/>
</dbReference>
<keyword evidence="4 8" id="KW-0479">Metal-binding</keyword>
<evidence type="ECO:0000313" key="12">
    <source>
        <dbReference type="Proteomes" id="UP000006727"/>
    </source>
</evidence>
<evidence type="ECO:0000256" key="5">
    <source>
        <dbReference type="ARBA" id="ARBA00022729"/>
    </source>
</evidence>
<reference evidence="11" key="3">
    <citation type="submission" date="2020-12" db="UniProtKB">
        <authorList>
            <consortium name="EnsemblPlants"/>
        </authorList>
    </citation>
    <scope>IDENTIFICATION</scope>
</reference>
<dbReference type="GO" id="GO:0045490">
    <property type="term" value="P:pectin catabolic process"/>
    <property type="evidence" value="ECO:0007669"/>
    <property type="project" value="UniProtKB-UniPathway"/>
</dbReference>
<evidence type="ECO:0000313" key="10">
    <source>
        <dbReference type="EMBL" id="PNR29598.1"/>
    </source>
</evidence>
<dbReference type="SMART" id="SM00656">
    <property type="entry name" value="Amb_all"/>
    <property type="match status" value="1"/>
</dbReference>
<dbReference type="PANTHER" id="PTHR31683">
    <property type="entry name" value="PECTATE LYASE 18-RELATED"/>
    <property type="match status" value="1"/>
</dbReference>
<comment type="catalytic activity">
    <reaction evidence="1 8">
        <text>Eliminative cleavage of (1-&gt;4)-alpha-D-galacturonan to give oligosaccharides with 4-deoxy-alpha-D-galact-4-enuronosyl groups at their non-reducing ends.</text>
        <dbReference type="EC" id="4.2.2.2"/>
    </reaction>
</comment>
<evidence type="ECO:0000256" key="2">
    <source>
        <dbReference type="ARBA" id="ARBA00005220"/>
    </source>
</evidence>
<dbReference type="EMBL" id="ABEU02000023">
    <property type="protein sequence ID" value="PNR29598.1"/>
    <property type="molecule type" value="Genomic_DNA"/>
</dbReference>
<comment type="pathway">
    <text evidence="2 8">Glycan metabolism; pectin degradation; 2-dehydro-3-deoxy-D-gluconate from pectin: step 2/5.</text>
</comment>
<evidence type="ECO:0000256" key="8">
    <source>
        <dbReference type="RuleBase" id="RU361123"/>
    </source>
</evidence>
<dbReference type="GeneID" id="112276225"/>
<dbReference type="OrthoDB" id="1637350at2759"/>
<dbReference type="Gene3D" id="2.160.20.10">
    <property type="entry name" value="Single-stranded right-handed beta-helix, Pectin lyase-like"/>
    <property type="match status" value="1"/>
</dbReference>
<protein>
    <recommendedName>
        <fullName evidence="3 8">Pectate lyase</fullName>
        <ecNumber evidence="3 8">4.2.2.2</ecNumber>
    </recommendedName>
</protein>
<dbReference type="SUPFAM" id="SSF51126">
    <property type="entry name" value="Pectin lyase-like"/>
    <property type="match status" value="1"/>
</dbReference>
<dbReference type="PANTHER" id="PTHR31683:SF18">
    <property type="entry name" value="PECTATE LYASE 21-RELATED"/>
    <property type="match status" value="1"/>
</dbReference>
<comment type="cofactor">
    <cofactor evidence="8">
        <name>Ca(2+)</name>
        <dbReference type="ChEBI" id="CHEBI:29108"/>
    </cofactor>
    <text evidence="8">Binds 1 Ca(2+) ion. Required for its activity.</text>
</comment>
<accession>A0A2K1IK04</accession>
<keyword evidence="12" id="KW-1185">Reference proteome</keyword>
<gene>
    <name evidence="11" type="primary">LOC112276225</name>
    <name evidence="10" type="ORF">PHYPA_028292</name>
</gene>
<feature type="signal peptide" evidence="8">
    <location>
        <begin position="1"/>
        <end position="18"/>
    </location>
</feature>
<keyword evidence="5 8" id="KW-0732">Signal</keyword>
<dbReference type="GO" id="GO:0046872">
    <property type="term" value="F:metal ion binding"/>
    <property type="evidence" value="ECO:0007669"/>
    <property type="project" value="UniProtKB-KW"/>
</dbReference>
<dbReference type="UniPathway" id="UPA00545">
    <property type="reaction ID" value="UER00824"/>
</dbReference>
<dbReference type="Proteomes" id="UP000006727">
    <property type="component" value="Chromosome 23"/>
</dbReference>
<comment type="similarity">
    <text evidence="8">Belongs to the polysaccharide lyase 1 family.</text>
</comment>
<dbReference type="AlphaFoldDB" id="A0A2K1IK04"/>
<dbReference type="PRINTS" id="PR00807">
    <property type="entry name" value="AMBALLERGEN"/>
</dbReference>
<organism evidence="10">
    <name type="scientific">Physcomitrium patens</name>
    <name type="common">Spreading-leaved earth moss</name>
    <name type="synonym">Physcomitrella patens</name>
    <dbReference type="NCBI Taxonomy" id="3218"/>
    <lineage>
        <taxon>Eukaryota</taxon>
        <taxon>Viridiplantae</taxon>
        <taxon>Streptophyta</taxon>
        <taxon>Embryophyta</taxon>
        <taxon>Bryophyta</taxon>
        <taxon>Bryophytina</taxon>
        <taxon>Bryopsida</taxon>
        <taxon>Funariidae</taxon>
        <taxon>Funariales</taxon>
        <taxon>Funariaceae</taxon>
        <taxon>Physcomitrium</taxon>
    </lineage>
</organism>
<reference evidence="10 12" key="2">
    <citation type="journal article" date="2018" name="Plant J.">
        <title>The Physcomitrella patens chromosome-scale assembly reveals moss genome structure and evolution.</title>
        <authorList>
            <person name="Lang D."/>
            <person name="Ullrich K.K."/>
            <person name="Murat F."/>
            <person name="Fuchs J."/>
            <person name="Jenkins J."/>
            <person name="Haas F.B."/>
            <person name="Piednoel M."/>
            <person name="Gundlach H."/>
            <person name="Van Bel M."/>
            <person name="Meyberg R."/>
            <person name="Vives C."/>
            <person name="Morata J."/>
            <person name="Symeonidi A."/>
            <person name="Hiss M."/>
            <person name="Muchero W."/>
            <person name="Kamisugi Y."/>
            <person name="Saleh O."/>
            <person name="Blanc G."/>
            <person name="Decker E.L."/>
            <person name="van Gessel N."/>
            <person name="Grimwood J."/>
            <person name="Hayes R.D."/>
            <person name="Graham S.W."/>
            <person name="Gunter L.E."/>
            <person name="McDaniel S.F."/>
            <person name="Hoernstein S.N.W."/>
            <person name="Larsson A."/>
            <person name="Li F.W."/>
            <person name="Perroud P.F."/>
            <person name="Phillips J."/>
            <person name="Ranjan P."/>
            <person name="Rokshar D.S."/>
            <person name="Rothfels C.J."/>
            <person name="Schneider L."/>
            <person name="Shu S."/>
            <person name="Stevenson D.W."/>
            <person name="Thummler F."/>
            <person name="Tillich M."/>
            <person name="Villarreal Aguilar J.C."/>
            <person name="Widiez T."/>
            <person name="Wong G.K."/>
            <person name="Wymore A."/>
            <person name="Zhang Y."/>
            <person name="Zimmer A.D."/>
            <person name="Quatrano R.S."/>
            <person name="Mayer K.F.X."/>
            <person name="Goodstein D."/>
            <person name="Casacuberta J.M."/>
            <person name="Vandepoele K."/>
            <person name="Reski R."/>
            <person name="Cuming A.C."/>
            <person name="Tuskan G.A."/>
            <person name="Maumus F."/>
            <person name="Salse J."/>
            <person name="Schmutz J."/>
            <person name="Rensing S.A."/>
        </authorList>
    </citation>
    <scope>NUCLEOTIDE SEQUENCE [LARGE SCALE GENOMIC DNA]</scope>
    <source>
        <strain evidence="11 12">cv. Gransden 2004</strain>
    </source>
</reference>
<reference evidence="10 12" key="1">
    <citation type="journal article" date="2008" name="Science">
        <title>The Physcomitrella genome reveals evolutionary insights into the conquest of land by plants.</title>
        <authorList>
            <person name="Rensing S."/>
            <person name="Lang D."/>
            <person name="Zimmer A."/>
            <person name="Terry A."/>
            <person name="Salamov A."/>
            <person name="Shapiro H."/>
            <person name="Nishiyama T."/>
            <person name="Perroud P.-F."/>
            <person name="Lindquist E."/>
            <person name="Kamisugi Y."/>
            <person name="Tanahashi T."/>
            <person name="Sakakibara K."/>
            <person name="Fujita T."/>
            <person name="Oishi K."/>
            <person name="Shin-I T."/>
            <person name="Kuroki Y."/>
            <person name="Toyoda A."/>
            <person name="Suzuki Y."/>
            <person name="Hashimoto A."/>
            <person name="Yamaguchi K."/>
            <person name="Sugano A."/>
            <person name="Kohara Y."/>
            <person name="Fujiyama A."/>
            <person name="Anterola A."/>
            <person name="Aoki S."/>
            <person name="Ashton N."/>
            <person name="Barbazuk W.B."/>
            <person name="Barker E."/>
            <person name="Bennetzen J."/>
            <person name="Bezanilla M."/>
            <person name="Blankenship R."/>
            <person name="Cho S.H."/>
            <person name="Dutcher S."/>
            <person name="Estelle M."/>
            <person name="Fawcett J.A."/>
            <person name="Gundlach H."/>
            <person name="Hanada K."/>
            <person name="Heyl A."/>
            <person name="Hicks K.A."/>
            <person name="Hugh J."/>
            <person name="Lohr M."/>
            <person name="Mayer K."/>
            <person name="Melkozernov A."/>
            <person name="Murata T."/>
            <person name="Nelson D."/>
            <person name="Pils B."/>
            <person name="Prigge M."/>
            <person name="Reiss B."/>
            <person name="Renner T."/>
            <person name="Rombauts S."/>
            <person name="Rushton P."/>
            <person name="Sanderfoot A."/>
            <person name="Schween G."/>
            <person name="Shiu S.-H."/>
            <person name="Stueber K."/>
            <person name="Theodoulou F.L."/>
            <person name="Tu H."/>
            <person name="Van de Peer Y."/>
            <person name="Verrier P.J."/>
            <person name="Waters E."/>
            <person name="Wood A."/>
            <person name="Yang L."/>
            <person name="Cove D."/>
            <person name="Cuming A."/>
            <person name="Hasebe M."/>
            <person name="Lucas S."/>
            <person name="Mishler D.B."/>
            <person name="Reski R."/>
            <person name="Grigoriev I."/>
            <person name="Quatrano R.S."/>
            <person name="Boore J.L."/>
        </authorList>
    </citation>
    <scope>NUCLEOTIDE SEQUENCE [LARGE SCALE GENOMIC DNA]</scope>
    <source>
        <strain evidence="11 12">cv. Gransden 2004</strain>
    </source>
</reference>
<dbReference type="GO" id="GO:0030570">
    <property type="term" value="F:pectate lyase activity"/>
    <property type="evidence" value="ECO:0000318"/>
    <property type="project" value="GO_Central"/>
</dbReference>
<evidence type="ECO:0000256" key="1">
    <source>
        <dbReference type="ARBA" id="ARBA00000695"/>
    </source>
</evidence>
<dbReference type="Pfam" id="PF00544">
    <property type="entry name" value="Pectate_lyase_4"/>
    <property type="match status" value="1"/>
</dbReference>
<dbReference type="STRING" id="3218.A0A2K1IK04"/>